<dbReference type="Proteomes" id="UP000663880">
    <property type="component" value="Unassembled WGS sequence"/>
</dbReference>
<feature type="coiled-coil region" evidence="1">
    <location>
        <begin position="75"/>
        <end position="165"/>
    </location>
</feature>
<reference evidence="2" key="1">
    <citation type="submission" date="2021-02" db="EMBL/GenBank/DDBJ databases">
        <authorList>
            <person name="Steward A R."/>
        </authorList>
    </citation>
    <scope>NUCLEOTIDE SEQUENCE</scope>
</reference>
<keyword evidence="3" id="KW-1185">Reference proteome</keyword>
<dbReference type="OrthoDB" id="7481147at2759"/>
<organism evidence="2 3">
    <name type="scientific">Pieris macdunnoughi</name>
    <dbReference type="NCBI Taxonomy" id="345717"/>
    <lineage>
        <taxon>Eukaryota</taxon>
        <taxon>Metazoa</taxon>
        <taxon>Ecdysozoa</taxon>
        <taxon>Arthropoda</taxon>
        <taxon>Hexapoda</taxon>
        <taxon>Insecta</taxon>
        <taxon>Pterygota</taxon>
        <taxon>Neoptera</taxon>
        <taxon>Endopterygota</taxon>
        <taxon>Lepidoptera</taxon>
        <taxon>Glossata</taxon>
        <taxon>Ditrysia</taxon>
        <taxon>Papilionoidea</taxon>
        <taxon>Pieridae</taxon>
        <taxon>Pierinae</taxon>
        <taxon>Pieris</taxon>
    </lineage>
</organism>
<comment type="caution">
    <text evidence="2">The sequence shown here is derived from an EMBL/GenBank/DDBJ whole genome shotgun (WGS) entry which is preliminary data.</text>
</comment>
<evidence type="ECO:0000313" key="3">
    <source>
        <dbReference type="Proteomes" id="UP000663880"/>
    </source>
</evidence>
<gene>
    <name evidence="2" type="ORF">PMACD_LOCUS1198</name>
</gene>
<accession>A0A821LZZ2</accession>
<feature type="coiled-coil region" evidence="1">
    <location>
        <begin position="201"/>
        <end position="228"/>
    </location>
</feature>
<evidence type="ECO:0000313" key="2">
    <source>
        <dbReference type="EMBL" id="CAF4759081.1"/>
    </source>
</evidence>
<sequence length="308" mass="34317">MSVDVDTFEKQFIDLVGEFQLLYISESRLKEAVRTEATRAEAAEAARDDAVKTAEDHRAATAGATAGAKEAAKALSDVQNDLTNTKIQLDLAERQRSLFEEKCSELSEHIAVLEKEVQEFKHLKTMYTELQKQFIELQERVQSSTDSARSEATRLENELRRVEKCASAGTELRERARLAAAAHARERRLAADELHDTTRELQSAKGEVTRLKLLVTDLESKVQDLQEKSTKTLEFSDQDILLETKAALEAERNTTTRLEKALATATADNAVLAAEVHRQDNIGVSPKIIEETETTSTNICPIDSFLAD</sequence>
<keyword evidence="1" id="KW-0175">Coiled coil</keyword>
<evidence type="ECO:0000256" key="1">
    <source>
        <dbReference type="SAM" id="Coils"/>
    </source>
</evidence>
<protein>
    <submittedName>
        <fullName evidence="2">Uncharacterized protein</fullName>
    </submittedName>
</protein>
<dbReference type="AlphaFoldDB" id="A0A821LZZ2"/>
<name>A0A821LZZ2_9NEOP</name>
<proteinExistence type="predicted"/>
<dbReference type="EMBL" id="CAJOBZ010000002">
    <property type="protein sequence ID" value="CAF4759081.1"/>
    <property type="molecule type" value="Genomic_DNA"/>
</dbReference>